<dbReference type="PANTHER" id="PTHR43420">
    <property type="entry name" value="ACETYLTRANSFERASE"/>
    <property type="match status" value="1"/>
</dbReference>
<dbReference type="AlphaFoldDB" id="A0A975EM52"/>
<dbReference type="RefSeq" id="WP_209355387.1">
    <property type="nucleotide sequence ID" value="NZ_CP060010.1"/>
</dbReference>
<name>A0A975EM52_9RHOB</name>
<gene>
    <name evidence="4" type="ORF">HZ995_09265</name>
</gene>
<dbReference type="PROSITE" id="PS51186">
    <property type="entry name" value="GNAT"/>
    <property type="match status" value="1"/>
</dbReference>
<dbReference type="Proteomes" id="UP000665026">
    <property type="component" value="Chromosome"/>
</dbReference>
<evidence type="ECO:0000313" key="5">
    <source>
        <dbReference type="Proteomes" id="UP000665026"/>
    </source>
</evidence>
<dbReference type="SUPFAM" id="SSF55729">
    <property type="entry name" value="Acyl-CoA N-acyltransferases (Nat)"/>
    <property type="match status" value="1"/>
</dbReference>
<proteinExistence type="predicted"/>
<accession>A0A975EM52</accession>
<dbReference type="InterPro" id="IPR050680">
    <property type="entry name" value="YpeA/RimI_acetyltransf"/>
</dbReference>
<organism evidence="4 5">
    <name type="scientific">Cognatishimia activa</name>
    <dbReference type="NCBI Taxonomy" id="1715691"/>
    <lineage>
        <taxon>Bacteria</taxon>
        <taxon>Pseudomonadati</taxon>
        <taxon>Pseudomonadota</taxon>
        <taxon>Alphaproteobacteria</taxon>
        <taxon>Rhodobacterales</taxon>
        <taxon>Paracoccaceae</taxon>
        <taxon>Cognatishimia</taxon>
    </lineage>
</organism>
<dbReference type="Pfam" id="PF00583">
    <property type="entry name" value="Acetyltransf_1"/>
    <property type="match status" value="1"/>
</dbReference>
<dbReference type="EMBL" id="CP060010">
    <property type="protein sequence ID" value="QTN34697.1"/>
    <property type="molecule type" value="Genomic_DNA"/>
</dbReference>
<keyword evidence="1" id="KW-0808">Transferase</keyword>
<keyword evidence="2" id="KW-0012">Acyltransferase</keyword>
<evidence type="ECO:0000256" key="1">
    <source>
        <dbReference type="ARBA" id="ARBA00022679"/>
    </source>
</evidence>
<evidence type="ECO:0000259" key="3">
    <source>
        <dbReference type="PROSITE" id="PS51186"/>
    </source>
</evidence>
<evidence type="ECO:0000313" key="4">
    <source>
        <dbReference type="EMBL" id="QTN34697.1"/>
    </source>
</evidence>
<sequence length="148" mass="16406">MTKSDTLVEPNSVHADVSKEIEENLLASLAVLNSQSMNSTIVLTKRASGGKLLAGVSGTTSYGWFLVKLMWVDEEHRRTGIGTTLMQEAEQRAKSLGCHGAWLDTSNPKAHEFYLRLGYSDFGKLSNPPGNEPLGHCRWFMKKVLRPE</sequence>
<evidence type="ECO:0000256" key="2">
    <source>
        <dbReference type="ARBA" id="ARBA00023315"/>
    </source>
</evidence>
<dbReference type="Gene3D" id="3.40.630.30">
    <property type="match status" value="1"/>
</dbReference>
<dbReference type="KEGG" id="cact:HZ995_09265"/>
<dbReference type="CDD" id="cd04301">
    <property type="entry name" value="NAT_SF"/>
    <property type="match status" value="1"/>
</dbReference>
<dbReference type="GO" id="GO:0016747">
    <property type="term" value="F:acyltransferase activity, transferring groups other than amino-acyl groups"/>
    <property type="evidence" value="ECO:0007669"/>
    <property type="project" value="InterPro"/>
</dbReference>
<dbReference type="InterPro" id="IPR016181">
    <property type="entry name" value="Acyl_CoA_acyltransferase"/>
</dbReference>
<protein>
    <submittedName>
        <fullName evidence="4">GNAT family N-acetyltransferase</fullName>
    </submittedName>
</protein>
<dbReference type="InterPro" id="IPR000182">
    <property type="entry name" value="GNAT_dom"/>
</dbReference>
<feature type="domain" description="N-acetyltransferase" evidence="3">
    <location>
        <begin position="1"/>
        <end position="146"/>
    </location>
</feature>
<reference evidence="4" key="1">
    <citation type="submission" date="2020-07" db="EMBL/GenBank/DDBJ databases">
        <title>Genome sequences of bacteria associated with the marine, planktonic diatom Thalassiosira profunda strain ECT2AJA-044.</title>
        <authorList>
            <person name="Gargas C.B."/>
            <person name="Roberts W.R."/>
            <person name="Alverson A.J."/>
        </authorList>
    </citation>
    <scope>NUCLEOTIDE SEQUENCE</scope>
    <source>
        <strain evidence="4">ECT2AJA-044</strain>
    </source>
</reference>